<protein>
    <submittedName>
        <fullName evidence="5">Zf-HC2 domain-containing protein</fullName>
    </submittedName>
</protein>
<dbReference type="EMBL" id="CP136958">
    <property type="protein sequence ID" value="WOT01216.1"/>
    <property type="molecule type" value="Genomic_DNA"/>
</dbReference>
<feature type="compositionally biased region" description="Polar residues" evidence="3">
    <location>
        <begin position="64"/>
        <end position="73"/>
    </location>
</feature>
<evidence type="ECO:0000256" key="1">
    <source>
        <dbReference type="ARBA" id="ARBA00023015"/>
    </source>
</evidence>
<dbReference type="Pfam" id="PF13490">
    <property type="entry name" value="zf-HC2"/>
    <property type="match status" value="1"/>
</dbReference>
<keyword evidence="1" id="KW-0805">Transcription regulation</keyword>
<sequence length="224" mass="24570">MDRLNKHSQKSSNGQDQDFGSTHADAEQRLTAGTKEPSHREQLGSLTQRLRKKLGSGGAGTEAVSDSASSSHNEGVRSRRVASRFDTTTPQRLQKAIATMLNEEIVDKDDSFASVEHLSAEAVAGYVDGELSLKAQKRARAHLLHCSMCRRDVREQREASLSLRGNSDSDIHVPASLVKKLASLSSDTCMEGPKAGDILESDTLLGRLNSMYWAARRTYKDRTD</sequence>
<gene>
    <name evidence="5" type="ORF">CYJ47_07940</name>
</gene>
<proteinExistence type="predicted"/>
<evidence type="ECO:0000259" key="4">
    <source>
        <dbReference type="Pfam" id="PF13490"/>
    </source>
</evidence>
<accession>A0AAF0YTU5</accession>
<dbReference type="KEGG" id="cpyr:CYJ47_07940"/>
<dbReference type="Proteomes" id="UP000234560">
    <property type="component" value="Chromosome"/>
</dbReference>
<evidence type="ECO:0000256" key="3">
    <source>
        <dbReference type="SAM" id="MobiDB-lite"/>
    </source>
</evidence>
<name>A0AAF0YTU5_9CORY</name>
<dbReference type="Gene3D" id="1.10.10.1320">
    <property type="entry name" value="Anti-sigma factor, zinc-finger domain"/>
    <property type="match status" value="1"/>
</dbReference>
<dbReference type="InterPro" id="IPR027383">
    <property type="entry name" value="Znf_put"/>
</dbReference>
<evidence type="ECO:0000313" key="5">
    <source>
        <dbReference type="EMBL" id="WOT01216.1"/>
    </source>
</evidence>
<evidence type="ECO:0000256" key="2">
    <source>
        <dbReference type="ARBA" id="ARBA00023163"/>
    </source>
</evidence>
<reference evidence="5" key="1">
    <citation type="submission" date="2017-12" db="EMBL/GenBank/DDBJ databases">
        <authorList>
            <person name="Thomas-White K."/>
            <person name="Wolfe A.J."/>
        </authorList>
    </citation>
    <scope>NUCLEOTIDE SEQUENCE</scope>
    <source>
        <strain evidence="5">UMB0763</strain>
    </source>
</reference>
<dbReference type="AlphaFoldDB" id="A0AAF0YTU5"/>
<organism evidence="5 6">
    <name type="scientific">Corynebacterium pyruviciproducens</name>
    <dbReference type="NCBI Taxonomy" id="598660"/>
    <lineage>
        <taxon>Bacteria</taxon>
        <taxon>Bacillati</taxon>
        <taxon>Actinomycetota</taxon>
        <taxon>Actinomycetes</taxon>
        <taxon>Mycobacteriales</taxon>
        <taxon>Corynebacteriaceae</taxon>
        <taxon>Corynebacterium</taxon>
    </lineage>
</organism>
<evidence type="ECO:0000313" key="6">
    <source>
        <dbReference type="Proteomes" id="UP000234560"/>
    </source>
</evidence>
<feature type="region of interest" description="Disordered" evidence="3">
    <location>
        <begin position="1"/>
        <end position="88"/>
    </location>
</feature>
<dbReference type="InterPro" id="IPR041916">
    <property type="entry name" value="Anti_sigma_zinc_sf"/>
</dbReference>
<reference evidence="5" key="2">
    <citation type="submission" date="2023-10" db="EMBL/GenBank/DDBJ databases">
        <authorList>
            <person name="Choi B."/>
        </authorList>
    </citation>
    <scope>NUCLEOTIDE SEQUENCE</scope>
    <source>
        <strain evidence="5">UMB0763</strain>
    </source>
</reference>
<dbReference type="RefSeq" id="WP_257877781.1">
    <property type="nucleotide sequence ID" value="NZ_CAMIHY010000005.1"/>
</dbReference>
<feature type="domain" description="Putative zinc-finger" evidence="4">
    <location>
        <begin position="121"/>
        <end position="150"/>
    </location>
</feature>
<keyword evidence="2" id="KW-0804">Transcription</keyword>
<feature type="compositionally biased region" description="Polar residues" evidence="3">
    <location>
        <begin position="10"/>
        <end position="20"/>
    </location>
</feature>